<name>A0A2M8Q9T6_9CHLR</name>
<comment type="caution">
    <text evidence="4">The sequence shown here is derived from an EMBL/GenBank/DDBJ whole genome shotgun (WGS) entry which is preliminary data.</text>
</comment>
<sequence length="370" mass="40403">MIEIIATRSPGHDIYLTQPMHFPQWPGARRRANGVAMRLDVELCSTFDVFKVKLHTHPKVEGRMTMMTTLKRCLALVALFGSVALLVSACAAPAAPPPNLSEFTAMAAPTAAPAMPESAARSPMQLPDEASDQAVQQRLIIRTADVTIVVKDTQAQMDALAKLAQEFGGFVVSSSASRVRDNALQGYVMLRVDAARFDEVMNRIRALAVEVRSENVRGEDVTAEYVDLDARLKNLEATEAQLQKILEQATTTEDVLAVYRELTEIRGQIEQIKGRMKYLSQSAALATISVTLIPDALAQPLQLGGWQPAGVVKEAFEALIATLQGLASLLIWLVIVVLPVLLILAIPIVLLALLIRRARRRRKAEAVKTA</sequence>
<keyword evidence="1" id="KW-0175">Coiled coil</keyword>
<gene>
    <name evidence="4" type="ORF">CUN48_13090</name>
</gene>
<evidence type="ECO:0000313" key="4">
    <source>
        <dbReference type="EMBL" id="PJF46579.1"/>
    </source>
</evidence>
<keyword evidence="2" id="KW-1133">Transmembrane helix</keyword>
<protein>
    <submittedName>
        <fullName evidence="4">DUF4349 domain-containing protein</fullName>
    </submittedName>
</protein>
<dbReference type="InterPro" id="IPR025645">
    <property type="entry name" value="DUF4349"/>
</dbReference>
<reference evidence="4 5" key="1">
    <citation type="submission" date="2017-11" db="EMBL/GenBank/DDBJ databases">
        <title>Evolution of Phototrophy in the Chloroflexi Phylum Driven by Horizontal Gene Transfer.</title>
        <authorList>
            <person name="Ward L.M."/>
            <person name="Hemp J."/>
            <person name="Shih P.M."/>
            <person name="Mcglynn S.E."/>
            <person name="Fischer W."/>
        </authorList>
    </citation>
    <scope>NUCLEOTIDE SEQUENCE [LARGE SCALE GENOMIC DNA]</scope>
    <source>
        <strain evidence="4">JP3_7</strain>
    </source>
</reference>
<feature type="domain" description="DUF4349" evidence="3">
    <location>
        <begin position="138"/>
        <end position="348"/>
    </location>
</feature>
<dbReference type="EMBL" id="PGTN01000135">
    <property type="protein sequence ID" value="PJF46579.1"/>
    <property type="molecule type" value="Genomic_DNA"/>
</dbReference>
<accession>A0A2M8Q9T6</accession>
<evidence type="ECO:0000313" key="5">
    <source>
        <dbReference type="Proteomes" id="UP000230790"/>
    </source>
</evidence>
<evidence type="ECO:0000256" key="1">
    <source>
        <dbReference type="SAM" id="Coils"/>
    </source>
</evidence>
<evidence type="ECO:0000256" key="2">
    <source>
        <dbReference type="SAM" id="Phobius"/>
    </source>
</evidence>
<feature type="transmembrane region" description="Helical" evidence="2">
    <location>
        <begin position="73"/>
        <end position="95"/>
    </location>
</feature>
<keyword evidence="2" id="KW-0812">Transmembrane</keyword>
<dbReference type="Proteomes" id="UP000230790">
    <property type="component" value="Unassembled WGS sequence"/>
</dbReference>
<organism evidence="4 5">
    <name type="scientific">Candidatus Thermofonsia Clade 3 bacterium</name>
    <dbReference type="NCBI Taxonomy" id="2364212"/>
    <lineage>
        <taxon>Bacteria</taxon>
        <taxon>Bacillati</taxon>
        <taxon>Chloroflexota</taxon>
        <taxon>Candidatus Thermofontia</taxon>
        <taxon>Candidatus Thermofonsia Clade 3</taxon>
    </lineage>
</organism>
<evidence type="ECO:0000259" key="3">
    <source>
        <dbReference type="Pfam" id="PF14257"/>
    </source>
</evidence>
<keyword evidence="2" id="KW-0472">Membrane</keyword>
<dbReference type="AlphaFoldDB" id="A0A2M8Q9T6"/>
<feature type="transmembrane region" description="Helical" evidence="2">
    <location>
        <begin position="329"/>
        <end position="355"/>
    </location>
</feature>
<feature type="coiled-coil region" evidence="1">
    <location>
        <begin position="218"/>
        <end position="255"/>
    </location>
</feature>
<dbReference type="Pfam" id="PF14257">
    <property type="entry name" value="DUF4349"/>
    <property type="match status" value="1"/>
</dbReference>
<proteinExistence type="predicted"/>